<dbReference type="Gene3D" id="3.40.190.10">
    <property type="entry name" value="Periplasmic binding protein-like II"/>
    <property type="match status" value="2"/>
</dbReference>
<evidence type="ECO:0000313" key="7">
    <source>
        <dbReference type="EMBL" id="RLL13896.1"/>
    </source>
</evidence>
<reference evidence="7 8" key="1">
    <citation type="submission" date="2018-10" db="EMBL/GenBank/DDBJ databases">
        <title>Anaerotruncus faecis sp. nov., isolated from human feces.</title>
        <authorList>
            <person name="Wang Y.-J."/>
        </authorList>
    </citation>
    <scope>NUCLEOTIDE SEQUENCE [LARGE SCALE GENOMIC DNA]</scope>
    <source>
        <strain evidence="7 8">22A2-44</strain>
    </source>
</reference>
<evidence type="ECO:0000256" key="4">
    <source>
        <dbReference type="ARBA" id="ARBA00023139"/>
    </source>
</evidence>
<evidence type="ECO:0000256" key="5">
    <source>
        <dbReference type="ARBA" id="ARBA00023288"/>
    </source>
</evidence>
<dbReference type="RefSeq" id="WP_121586107.1">
    <property type="nucleotide sequence ID" value="NZ_RCHT01000002.1"/>
</dbReference>
<organism evidence="7 8">
    <name type="scientific">Anaerotruncus massiliensis</name>
    <name type="common">ex Liu et al. 2021</name>
    <dbReference type="NCBI Taxonomy" id="2321404"/>
    <lineage>
        <taxon>Bacteria</taxon>
        <taxon>Bacillati</taxon>
        <taxon>Bacillota</taxon>
        <taxon>Clostridia</taxon>
        <taxon>Eubacteriales</taxon>
        <taxon>Oscillospiraceae</taxon>
        <taxon>Anaerotruncus</taxon>
    </lineage>
</organism>
<dbReference type="PANTHER" id="PTHR43649:SF33">
    <property type="entry name" value="POLYGALACTURONAN_RHAMNOGALACTURONAN-BINDING PROTEIN YTCQ"/>
    <property type="match status" value="1"/>
</dbReference>
<dbReference type="InterPro" id="IPR006059">
    <property type="entry name" value="SBP"/>
</dbReference>
<evidence type="ECO:0000256" key="1">
    <source>
        <dbReference type="ARBA" id="ARBA00022475"/>
    </source>
</evidence>
<dbReference type="AlphaFoldDB" id="A0A498CPD6"/>
<feature type="chain" id="PRO_5019837776" evidence="6">
    <location>
        <begin position="24"/>
        <end position="425"/>
    </location>
</feature>
<keyword evidence="5" id="KW-0449">Lipoprotein</keyword>
<keyword evidence="8" id="KW-1185">Reference proteome</keyword>
<name>A0A498CPD6_9FIRM</name>
<accession>A0A498CPD6</accession>
<dbReference type="InterPro" id="IPR050490">
    <property type="entry name" value="Bact_solute-bd_prot1"/>
</dbReference>
<keyword evidence="4" id="KW-0564">Palmitate</keyword>
<keyword evidence="2 6" id="KW-0732">Signal</keyword>
<protein>
    <submittedName>
        <fullName evidence="7">Carbohydrate ABC transporter substrate-binding protein</fullName>
    </submittedName>
</protein>
<dbReference type="SUPFAM" id="SSF53850">
    <property type="entry name" value="Periplasmic binding protein-like II"/>
    <property type="match status" value="1"/>
</dbReference>
<evidence type="ECO:0000256" key="6">
    <source>
        <dbReference type="SAM" id="SignalP"/>
    </source>
</evidence>
<feature type="signal peptide" evidence="6">
    <location>
        <begin position="1"/>
        <end position="23"/>
    </location>
</feature>
<evidence type="ECO:0000256" key="3">
    <source>
        <dbReference type="ARBA" id="ARBA00023136"/>
    </source>
</evidence>
<dbReference type="PANTHER" id="PTHR43649">
    <property type="entry name" value="ARABINOSE-BINDING PROTEIN-RELATED"/>
    <property type="match status" value="1"/>
</dbReference>
<evidence type="ECO:0000256" key="2">
    <source>
        <dbReference type="ARBA" id="ARBA00022729"/>
    </source>
</evidence>
<evidence type="ECO:0000313" key="8">
    <source>
        <dbReference type="Proteomes" id="UP000276301"/>
    </source>
</evidence>
<keyword evidence="3" id="KW-0472">Membrane</keyword>
<dbReference type="EMBL" id="RCHT01000002">
    <property type="protein sequence ID" value="RLL13896.1"/>
    <property type="molecule type" value="Genomic_DNA"/>
</dbReference>
<proteinExistence type="predicted"/>
<keyword evidence="1" id="KW-1003">Cell membrane</keyword>
<dbReference type="Proteomes" id="UP000276301">
    <property type="component" value="Unassembled WGS sequence"/>
</dbReference>
<comment type="caution">
    <text evidence="7">The sequence shown here is derived from an EMBL/GenBank/DDBJ whole genome shotgun (WGS) entry which is preliminary data.</text>
</comment>
<dbReference type="Pfam" id="PF01547">
    <property type="entry name" value="SBP_bac_1"/>
    <property type="match status" value="1"/>
</dbReference>
<gene>
    <name evidence="7" type="ORF">D4A47_03135</name>
</gene>
<sequence length="425" mass="46465">MKLRRRAVCALMAVLLALLPAGCREKGVQVVDGAGETVNLRFLGFKVGADKVEEIDGILNRYMEQNEDVVIVYEGLGDDFVDILTNRLENGYADDLFMISDQALTTYETRGWYGTLIADLSGEEFVQRYNPIIRQLITVDGKISAVPMCLSVVGMLGNMDVLRACGIGEMPRTFDEWVRDMEIVRDHGYTPMVNYQGNAASISFLMSGRSAAPFIEGARTVSEGLTAEEVYAGGIRDVYALVENGLIDREQMSGETDARSYRKVLGEQFADGGVAFAVAPSWSLSAFLAGEPGFQYRYAGLPVGDEGPLTCVRASVLVGVNNEGPHREEALRFLDFLMQPEHIESYAAEQNSLSPLQGAQSGDPLFAEQLALIGEDRIYSDTDSRIPFNLLKLLNGAAAQMVRGDPLDRILADFSAGVQAGRRPE</sequence>